<reference evidence="10 11" key="1">
    <citation type="journal article" date="2012" name="Science">
        <title>The Paleozoic origin of enzymatic lignin decomposition reconstructed from 31 fungal genomes.</title>
        <authorList>
            <person name="Floudas D."/>
            <person name="Binder M."/>
            <person name="Riley R."/>
            <person name="Barry K."/>
            <person name="Blanchette R.A."/>
            <person name="Henrissat B."/>
            <person name="Martinez A.T."/>
            <person name="Otillar R."/>
            <person name="Spatafora J.W."/>
            <person name="Yadav J.S."/>
            <person name="Aerts A."/>
            <person name="Benoit I."/>
            <person name="Boyd A."/>
            <person name="Carlson A."/>
            <person name="Copeland A."/>
            <person name="Coutinho P.M."/>
            <person name="de Vries R.P."/>
            <person name="Ferreira P."/>
            <person name="Findley K."/>
            <person name="Foster B."/>
            <person name="Gaskell J."/>
            <person name="Glotzer D."/>
            <person name="Gorecki P."/>
            <person name="Heitman J."/>
            <person name="Hesse C."/>
            <person name="Hori C."/>
            <person name="Igarashi K."/>
            <person name="Jurgens J.A."/>
            <person name="Kallen N."/>
            <person name="Kersten P."/>
            <person name="Kohler A."/>
            <person name="Kuees U."/>
            <person name="Kumar T.K.A."/>
            <person name="Kuo A."/>
            <person name="LaButti K."/>
            <person name="Larrondo L.F."/>
            <person name="Lindquist E."/>
            <person name="Ling A."/>
            <person name="Lombard V."/>
            <person name="Lucas S."/>
            <person name="Lundell T."/>
            <person name="Martin R."/>
            <person name="McLaughlin D.J."/>
            <person name="Morgenstern I."/>
            <person name="Morin E."/>
            <person name="Murat C."/>
            <person name="Nagy L.G."/>
            <person name="Nolan M."/>
            <person name="Ohm R.A."/>
            <person name="Patyshakuliyeva A."/>
            <person name="Rokas A."/>
            <person name="Ruiz-Duenas F.J."/>
            <person name="Sabat G."/>
            <person name="Salamov A."/>
            <person name="Samejima M."/>
            <person name="Schmutz J."/>
            <person name="Slot J.C."/>
            <person name="St John F."/>
            <person name="Stenlid J."/>
            <person name="Sun H."/>
            <person name="Sun S."/>
            <person name="Syed K."/>
            <person name="Tsang A."/>
            <person name="Wiebenga A."/>
            <person name="Young D."/>
            <person name="Pisabarro A."/>
            <person name="Eastwood D.C."/>
            <person name="Martin F."/>
            <person name="Cullen D."/>
            <person name="Grigoriev I.V."/>
            <person name="Hibbett D.S."/>
        </authorList>
    </citation>
    <scope>NUCLEOTIDE SEQUENCE [LARGE SCALE GENOMIC DNA]</scope>
    <source>
        <strain evidence="10 11">MD-104</strain>
    </source>
</reference>
<evidence type="ECO:0000256" key="6">
    <source>
        <dbReference type="ARBA" id="ARBA00022982"/>
    </source>
</evidence>
<keyword evidence="11" id="KW-1185">Reference proteome</keyword>
<dbReference type="PANTHER" id="PTHR12022">
    <property type="entry name" value="UBIQUINOL-CYTOCHROME C REDUCTASE COMPLEX 14 KD PROTEIN"/>
    <property type="match status" value="1"/>
</dbReference>
<dbReference type="GO" id="GO:0005743">
    <property type="term" value="C:mitochondrial inner membrane"/>
    <property type="evidence" value="ECO:0007669"/>
    <property type="project" value="UniProtKB-SubCell"/>
</dbReference>
<keyword evidence="7" id="KW-0496">Mitochondrion</keyword>
<accession>A0A2H3JHX7</accession>
<dbReference type="STRING" id="742152.A0A2H3JHX7"/>
<dbReference type="GO" id="GO:0045275">
    <property type="term" value="C:respiratory chain complex III"/>
    <property type="evidence" value="ECO:0007669"/>
    <property type="project" value="InterPro"/>
</dbReference>
<keyword evidence="3" id="KW-0813">Transport</keyword>
<evidence type="ECO:0000313" key="11">
    <source>
        <dbReference type="Proteomes" id="UP000218811"/>
    </source>
</evidence>
<protein>
    <recommendedName>
        <fullName evidence="9">Complex III subunit 7</fullName>
    </recommendedName>
</protein>
<evidence type="ECO:0000256" key="8">
    <source>
        <dbReference type="ARBA" id="ARBA00023136"/>
    </source>
</evidence>
<sequence length="127" mass="15171">MVLGPLGPSLAPSVLKNRSLYRWVKPVADWYVNLSGWRRVGYKYDDLIPEERPDVERALSRLTPREAYDRQFRLKRASHCSVLHDILPKDQWTKPEEDVRYLTPHIENVEKEEQERRAWDNMAIERK</sequence>
<evidence type="ECO:0000256" key="5">
    <source>
        <dbReference type="ARBA" id="ARBA00022792"/>
    </source>
</evidence>
<gene>
    <name evidence="10" type="ORF">WOLCODRAFT_161511</name>
</gene>
<name>A0A2H3JHX7_WOLCO</name>
<evidence type="ECO:0000256" key="7">
    <source>
        <dbReference type="ARBA" id="ARBA00023128"/>
    </source>
</evidence>
<dbReference type="OMA" id="PLAQWYT"/>
<evidence type="ECO:0000256" key="9">
    <source>
        <dbReference type="ARBA" id="ARBA00031684"/>
    </source>
</evidence>
<dbReference type="FunFam" id="1.10.1090.10:FF:000001">
    <property type="entry name" value="Cytochrome b-c1 complex subunit 7"/>
    <property type="match status" value="1"/>
</dbReference>
<dbReference type="InterPro" id="IPR003197">
    <property type="entry name" value="QCR7"/>
</dbReference>
<dbReference type="GO" id="GO:0006122">
    <property type="term" value="P:mitochondrial electron transport, ubiquinol to cytochrome c"/>
    <property type="evidence" value="ECO:0007669"/>
    <property type="project" value="InterPro"/>
</dbReference>
<proteinExistence type="inferred from homology"/>
<dbReference type="AlphaFoldDB" id="A0A2H3JHX7"/>
<keyword evidence="8" id="KW-0472">Membrane</keyword>
<dbReference type="SUPFAM" id="SSF81524">
    <property type="entry name" value="14 kDa protein of cytochrome bc1 complex (Ubiquinol-cytochrome c reductase)"/>
    <property type="match status" value="1"/>
</dbReference>
<dbReference type="PANTHER" id="PTHR12022:SF0">
    <property type="entry name" value="CYTOCHROME B-C1 COMPLEX SUBUNIT 7"/>
    <property type="match status" value="1"/>
</dbReference>
<evidence type="ECO:0000256" key="2">
    <source>
        <dbReference type="ARBA" id="ARBA00008554"/>
    </source>
</evidence>
<evidence type="ECO:0000313" key="10">
    <source>
        <dbReference type="EMBL" id="PCH38359.1"/>
    </source>
</evidence>
<evidence type="ECO:0000256" key="1">
    <source>
        <dbReference type="ARBA" id="ARBA00004443"/>
    </source>
</evidence>
<keyword evidence="6" id="KW-0249">Electron transport</keyword>
<evidence type="ECO:0000256" key="3">
    <source>
        <dbReference type="ARBA" id="ARBA00022448"/>
    </source>
</evidence>
<dbReference type="Proteomes" id="UP000218811">
    <property type="component" value="Unassembled WGS sequence"/>
</dbReference>
<evidence type="ECO:0000256" key="4">
    <source>
        <dbReference type="ARBA" id="ARBA00022660"/>
    </source>
</evidence>
<comment type="similarity">
    <text evidence="2">Belongs to the UQCRB/QCR7 family.</text>
</comment>
<dbReference type="InterPro" id="IPR036544">
    <property type="entry name" value="QCR7_sf"/>
</dbReference>
<dbReference type="EMBL" id="KB467942">
    <property type="protein sequence ID" value="PCH38359.1"/>
    <property type="molecule type" value="Genomic_DNA"/>
</dbReference>
<comment type="subcellular location">
    <subcellularLocation>
        <location evidence="1">Mitochondrion inner membrane</location>
        <topology evidence="1">Peripheral membrane protein</topology>
        <orientation evidence="1">Matrix side</orientation>
    </subcellularLocation>
</comment>
<keyword evidence="4" id="KW-0679">Respiratory chain</keyword>
<keyword evidence="5" id="KW-0999">Mitochondrion inner membrane</keyword>
<dbReference type="Pfam" id="PF02271">
    <property type="entry name" value="UCR_14kD"/>
    <property type="match status" value="1"/>
</dbReference>
<organism evidence="10 11">
    <name type="scientific">Wolfiporia cocos (strain MD-104)</name>
    <name type="common">Brown rot fungus</name>
    <dbReference type="NCBI Taxonomy" id="742152"/>
    <lineage>
        <taxon>Eukaryota</taxon>
        <taxon>Fungi</taxon>
        <taxon>Dikarya</taxon>
        <taxon>Basidiomycota</taxon>
        <taxon>Agaricomycotina</taxon>
        <taxon>Agaricomycetes</taxon>
        <taxon>Polyporales</taxon>
        <taxon>Phaeolaceae</taxon>
        <taxon>Wolfiporia</taxon>
    </lineage>
</organism>
<dbReference type="Gene3D" id="1.10.1090.10">
    <property type="entry name" value="Cytochrome b-c1 complex subunit 7"/>
    <property type="match status" value="1"/>
</dbReference>